<feature type="chain" id="PRO_5039901953" description="Deoxyribonuclease" evidence="7">
    <location>
        <begin position="22"/>
        <end position="289"/>
    </location>
</feature>
<dbReference type="PANTHER" id="PTHR11371">
    <property type="entry name" value="DEOXYRIBONUCLEASE"/>
    <property type="match status" value="1"/>
</dbReference>
<evidence type="ECO:0000259" key="8">
    <source>
        <dbReference type="Pfam" id="PF03372"/>
    </source>
</evidence>
<dbReference type="Pfam" id="PF03372">
    <property type="entry name" value="Exo_endo_phos"/>
    <property type="match status" value="1"/>
</dbReference>
<evidence type="ECO:0000256" key="1">
    <source>
        <dbReference type="ARBA" id="ARBA00007359"/>
    </source>
</evidence>
<evidence type="ECO:0000256" key="3">
    <source>
        <dbReference type="ARBA" id="ARBA00022801"/>
    </source>
</evidence>
<feature type="active site" evidence="5">
    <location>
        <position position="99"/>
    </location>
</feature>
<name>A0A9J7KT47_BRAFL</name>
<dbReference type="InterPro" id="IPR036691">
    <property type="entry name" value="Endo/exonu/phosph_ase_sf"/>
</dbReference>
<keyword evidence="7" id="KW-0732">Signal</keyword>
<dbReference type="GO" id="GO:0004530">
    <property type="term" value="F:deoxyribonuclease I activity"/>
    <property type="evidence" value="ECO:0000318"/>
    <property type="project" value="GO_Central"/>
</dbReference>
<dbReference type="Proteomes" id="UP000001554">
    <property type="component" value="Chromosome 3"/>
</dbReference>
<dbReference type="GeneID" id="118411692"/>
<organism evidence="9 10">
    <name type="scientific">Branchiostoma floridae</name>
    <name type="common">Florida lancelet</name>
    <name type="synonym">Amphioxus</name>
    <dbReference type="NCBI Taxonomy" id="7739"/>
    <lineage>
        <taxon>Eukaryota</taxon>
        <taxon>Metazoa</taxon>
        <taxon>Chordata</taxon>
        <taxon>Cephalochordata</taxon>
        <taxon>Leptocardii</taxon>
        <taxon>Amphioxiformes</taxon>
        <taxon>Branchiostomatidae</taxon>
        <taxon>Branchiostoma</taxon>
    </lineage>
</organism>
<keyword evidence="9" id="KW-1185">Reference proteome</keyword>
<dbReference type="SMART" id="SM00476">
    <property type="entry name" value="DNaseIc"/>
    <property type="match status" value="1"/>
</dbReference>
<dbReference type="PIRSF" id="PIRSF000988">
    <property type="entry name" value="DNase_I_euk"/>
    <property type="match status" value="1"/>
</dbReference>
<evidence type="ECO:0000256" key="6">
    <source>
        <dbReference type="PIRSR" id="PIRSR000988-2"/>
    </source>
</evidence>
<dbReference type="GO" id="GO:0005634">
    <property type="term" value="C:nucleus"/>
    <property type="evidence" value="ECO:0000318"/>
    <property type="project" value="GO_Central"/>
</dbReference>
<keyword evidence="3 4" id="KW-0378">Hydrolase</keyword>
<dbReference type="GO" id="GO:0006308">
    <property type="term" value="P:DNA catabolic process"/>
    <property type="evidence" value="ECO:0000318"/>
    <property type="project" value="GO_Central"/>
</dbReference>
<dbReference type="Gene3D" id="3.60.10.10">
    <property type="entry name" value="Endonuclease/exonuclease/phosphatase"/>
    <property type="match status" value="1"/>
</dbReference>
<feature type="signal peptide" evidence="7">
    <location>
        <begin position="1"/>
        <end position="21"/>
    </location>
</feature>
<sequence length="289" mass="32904">MKCGLAFFALGVLALSGACSALKIGAFNVQTFGRTKMSKPDVVEILLQIAERYDILLIQEIRDSTFTAIYSFLDQLNARRGNDYSMVLSDRLGRSTYMEQYAFLWSTENRTISYARYRNDRDLVLAGDYHYEDSEDIFAREPYIVRFMSGNTVTDDFVLIPMHAAPSDAVAENNELFTVYQDVVSRWGVQNVIIMGDLNADCSYVGASDWSNIRIWTDNRFEWLIGNEADTTVKSTHCAYDRLVVAGSQLQASVVSYSVFDYKSEYRLTQSEAEDVSDHWPVEMDIAVW</sequence>
<proteinExistence type="inferred from homology"/>
<dbReference type="KEGG" id="bfo:118411692"/>
<evidence type="ECO:0000256" key="5">
    <source>
        <dbReference type="PIRSR" id="PIRSR000988-1"/>
    </source>
</evidence>
<keyword evidence="4" id="KW-0255">Endonuclease</keyword>
<evidence type="ECO:0000256" key="7">
    <source>
        <dbReference type="SAM" id="SignalP"/>
    </source>
</evidence>
<evidence type="ECO:0000256" key="2">
    <source>
        <dbReference type="ARBA" id="ARBA00022722"/>
    </source>
</evidence>
<accession>A0A9J7KT47</accession>
<dbReference type="OrthoDB" id="10061407at2759"/>
<dbReference type="GO" id="GO:0003677">
    <property type="term" value="F:DNA binding"/>
    <property type="evidence" value="ECO:0000318"/>
    <property type="project" value="GO_Central"/>
</dbReference>
<dbReference type="InterPro" id="IPR005135">
    <property type="entry name" value="Endo/exonuclease/phosphatase"/>
</dbReference>
<feature type="active site" evidence="5">
    <location>
        <position position="163"/>
    </location>
</feature>
<reference evidence="9" key="1">
    <citation type="journal article" date="2020" name="Nat. Ecol. Evol.">
        <title>Deeply conserved synteny resolves early events in vertebrate evolution.</title>
        <authorList>
            <person name="Simakov O."/>
            <person name="Marletaz F."/>
            <person name="Yue J.X."/>
            <person name="O'Connell B."/>
            <person name="Jenkins J."/>
            <person name="Brandt A."/>
            <person name="Calef R."/>
            <person name="Tung C.H."/>
            <person name="Huang T.K."/>
            <person name="Schmutz J."/>
            <person name="Satoh N."/>
            <person name="Yu J.K."/>
            <person name="Putnam N.H."/>
            <person name="Green R.E."/>
            <person name="Rokhsar D.S."/>
        </authorList>
    </citation>
    <scope>NUCLEOTIDE SEQUENCE [LARGE SCALE GENOMIC DNA]</scope>
    <source>
        <strain evidence="9">S238N-H82</strain>
    </source>
</reference>
<reference evidence="10" key="2">
    <citation type="submission" date="2025-08" db="UniProtKB">
        <authorList>
            <consortium name="RefSeq"/>
        </authorList>
    </citation>
    <scope>IDENTIFICATION</scope>
    <source>
        <strain evidence="10">S238N-H82</strain>
        <tissue evidence="10">Testes</tissue>
    </source>
</reference>
<feature type="domain" description="Endonuclease/exonuclease/phosphatase" evidence="8">
    <location>
        <begin position="26"/>
        <end position="279"/>
    </location>
</feature>
<protein>
    <recommendedName>
        <fullName evidence="4">Deoxyribonuclease</fullName>
    </recommendedName>
</protein>
<dbReference type="AlphaFoldDB" id="A0A9J7KT47"/>
<dbReference type="CDD" id="cd10282">
    <property type="entry name" value="DNase1"/>
    <property type="match status" value="1"/>
</dbReference>
<evidence type="ECO:0000256" key="4">
    <source>
        <dbReference type="PIRNR" id="PIRNR000988"/>
    </source>
</evidence>
<dbReference type="SUPFAM" id="SSF56219">
    <property type="entry name" value="DNase I-like"/>
    <property type="match status" value="1"/>
</dbReference>
<dbReference type="RefSeq" id="XP_035670063.1">
    <property type="nucleotide sequence ID" value="XM_035814170.1"/>
</dbReference>
<keyword evidence="2 4" id="KW-0540">Nuclease</keyword>
<evidence type="ECO:0000313" key="10">
    <source>
        <dbReference type="RefSeq" id="XP_035670063.1"/>
    </source>
</evidence>
<gene>
    <name evidence="10" type="primary">LOC118411692</name>
</gene>
<comment type="similarity">
    <text evidence="1 4">Belongs to the DNase I family.</text>
</comment>
<dbReference type="PROSITE" id="PS51257">
    <property type="entry name" value="PROKAR_LIPOPROTEIN"/>
    <property type="match status" value="1"/>
</dbReference>
<feature type="disulfide bond" description="Essential for enzymatic activity" evidence="6">
    <location>
        <begin position="202"/>
        <end position="238"/>
    </location>
</feature>
<dbReference type="PRINTS" id="PR00130">
    <property type="entry name" value="DNASEI"/>
</dbReference>
<dbReference type="OMA" id="NHTDFVW"/>
<keyword evidence="6" id="KW-1015">Disulfide bond</keyword>
<dbReference type="PANTHER" id="PTHR11371:SF31">
    <property type="entry name" value="EXTRACELLULAR NUCLEASE"/>
    <property type="match status" value="1"/>
</dbReference>
<evidence type="ECO:0000313" key="9">
    <source>
        <dbReference type="Proteomes" id="UP000001554"/>
    </source>
</evidence>
<dbReference type="InterPro" id="IPR016202">
    <property type="entry name" value="DNase_I"/>
</dbReference>